<name>A0AAW3SR71_9GAMM</name>
<dbReference type="RefSeq" id="WP_181844687.1">
    <property type="nucleotide sequence ID" value="NZ_JACERJ010000002.1"/>
</dbReference>
<evidence type="ECO:0008006" key="4">
    <source>
        <dbReference type="Google" id="ProtNLM"/>
    </source>
</evidence>
<organism evidence="2 3">
    <name type="scientific">Pectobacterium aroidearum</name>
    <dbReference type="NCBI Taxonomy" id="1201031"/>
    <lineage>
        <taxon>Bacteria</taxon>
        <taxon>Pseudomonadati</taxon>
        <taxon>Pseudomonadota</taxon>
        <taxon>Gammaproteobacteria</taxon>
        <taxon>Enterobacterales</taxon>
        <taxon>Pectobacteriaceae</taxon>
        <taxon>Pectobacterium</taxon>
    </lineage>
</organism>
<comment type="caution">
    <text evidence="2">The sequence shown here is derived from an EMBL/GenBank/DDBJ whole genome shotgun (WGS) entry which is preliminary data.</text>
</comment>
<dbReference type="Proteomes" id="UP000557749">
    <property type="component" value="Unassembled WGS sequence"/>
</dbReference>
<evidence type="ECO:0000313" key="2">
    <source>
        <dbReference type="EMBL" id="MBA5203091.1"/>
    </source>
</evidence>
<accession>A0AAW3SR71</accession>
<evidence type="ECO:0000256" key="1">
    <source>
        <dbReference type="SAM" id="MobiDB-lite"/>
    </source>
</evidence>
<gene>
    <name evidence="2" type="ORF">H2Y57_05240</name>
</gene>
<reference evidence="2 3" key="1">
    <citation type="submission" date="2020-07" db="EMBL/GenBank/DDBJ databases">
        <title>Characterization of Pectobacterium aroidearum strains causing soft rot on Amorphophallus konjac.</title>
        <authorList>
            <person name="Xie H."/>
        </authorList>
    </citation>
    <scope>NUCLEOTIDE SEQUENCE [LARGE SCALE GENOMIC DNA]</scope>
    <source>
        <strain evidence="2 3">MY7</strain>
    </source>
</reference>
<sequence length="539" mass="57245">MNILDFDARGLETVKNQPGGIQLQDIGPAFVDWSAPLDLINGAFRGLNNVDYTVEKNLADAFRPLTAAAGLDKSWDERIKNIGRIGETSKPDPLTTSTVGQLLDGFGEVIAPAAVGTALGGPVGAAGLTAVATTQVRYDEALKKGVDDNTAFGKAALEGGVNAVGVIIPAAPFAKSLSTRLLAGAASNAGLGVAHRAATHELLDQNGYNEMAQQYRAFDKTALATDIILGAAFGGLAHISARPSPEIVDAAMTARGAEHFSESTAPGLPVDIESSVMHQNALDLAMRQLDAGERVDVSSLDGVNDAAFLLHNESTVSAETIRLRGLADQLLTRGERKELQQDIHNLEYSISQLEAGRAEVAARRTGNSSSARIKRNELEQIDSQIAPLANDLAAKRNTLLNNTKGGVNFEAKADLSRLEQGIVPAYLRLMLRDEAGITDRTREPSPEVDISPPQDSPAPRAQENTTGTDGAKYPPSVERLRALVLANPEAKVISAFDNEGTPLQQNVTEVMADIDANLQTARRESTMFDTAVSCFLRRG</sequence>
<feature type="region of interest" description="Disordered" evidence="1">
    <location>
        <begin position="437"/>
        <end position="475"/>
    </location>
</feature>
<dbReference type="EMBL" id="JACERJ010000002">
    <property type="protein sequence ID" value="MBA5203091.1"/>
    <property type="molecule type" value="Genomic_DNA"/>
</dbReference>
<evidence type="ECO:0000313" key="3">
    <source>
        <dbReference type="Proteomes" id="UP000557749"/>
    </source>
</evidence>
<protein>
    <recommendedName>
        <fullName evidence="4">Phage protein</fullName>
    </recommendedName>
</protein>
<dbReference type="AlphaFoldDB" id="A0AAW3SR71"/>
<proteinExistence type="predicted"/>